<dbReference type="Proteomes" id="UP001213681">
    <property type="component" value="Unassembled WGS sequence"/>
</dbReference>
<dbReference type="Pfam" id="PF13673">
    <property type="entry name" value="Acetyltransf_10"/>
    <property type="match status" value="1"/>
</dbReference>
<dbReference type="GO" id="GO:0005737">
    <property type="term" value="C:cytoplasm"/>
    <property type="evidence" value="ECO:0007669"/>
    <property type="project" value="TreeGrafter"/>
</dbReference>
<dbReference type="PANTHER" id="PTHR10908:SF0">
    <property type="entry name" value="SEROTONIN N-ACETYLTRANSFERASE"/>
    <property type="match status" value="1"/>
</dbReference>
<keyword evidence="5" id="KW-1185">Reference proteome</keyword>
<dbReference type="EMBL" id="JAPVEA010000005">
    <property type="protein sequence ID" value="KAJ5454076.1"/>
    <property type="molecule type" value="Genomic_DNA"/>
</dbReference>
<comment type="caution">
    <text evidence="4">The sequence shown here is derived from an EMBL/GenBank/DDBJ whole genome shotgun (WGS) entry which is preliminary data.</text>
</comment>
<sequence>MSPSDFLSQCPGLSGLNAYMRPLSVTDVKSCVEVENTFPEQERCSEEKFIYRLTVCPTLSMGLFIKTPTGGRQIGHVIGARISSNTITEASMGMPENWQSLPVSEPVVVDGQTVGNDPSGGNVAIHSVVTIPEFQGKGIGRDMVKAYVEYIREEARDVKSIVLIAHDYLIRFYEQGGFKNRGTSECRFAGGVWTDLVCDI</sequence>
<dbReference type="Gene3D" id="3.40.630.30">
    <property type="match status" value="1"/>
</dbReference>
<reference evidence="4" key="1">
    <citation type="submission" date="2022-12" db="EMBL/GenBank/DDBJ databases">
        <authorList>
            <person name="Petersen C."/>
        </authorList>
    </citation>
    <scope>NUCLEOTIDE SEQUENCE</scope>
    <source>
        <strain evidence="4">IBT 16125</strain>
    </source>
</reference>
<dbReference type="InterPro" id="IPR051635">
    <property type="entry name" value="SNAT-like"/>
</dbReference>
<dbReference type="GeneID" id="81598657"/>
<keyword evidence="2" id="KW-0012">Acyltransferase</keyword>
<evidence type="ECO:0000313" key="5">
    <source>
        <dbReference type="Proteomes" id="UP001213681"/>
    </source>
</evidence>
<dbReference type="PANTHER" id="PTHR10908">
    <property type="entry name" value="SEROTONIN N-ACETYLTRANSFERASE"/>
    <property type="match status" value="1"/>
</dbReference>
<evidence type="ECO:0000313" key="4">
    <source>
        <dbReference type="EMBL" id="KAJ5454076.1"/>
    </source>
</evidence>
<organism evidence="4 5">
    <name type="scientific">Penicillium daleae</name>
    <dbReference type="NCBI Taxonomy" id="63821"/>
    <lineage>
        <taxon>Eukaryota</taxon>
        <taxon>Fungi</taxon>
        <taxon>Dikarya</taxon>
        <taxon>Ascomycota</taxon>
        <taxon>Pezizomycotina</taxon>
        <taxon>Eurotiomycetes</taxon>
        <taxon>Eurotiomycetidae</taxon>
        <taxon>Eurotiales</taxon>
        <taxon>Aspergillaceae</taxon>
        <taxon>Penicillium</taxon>
    </lineage>
</organism>
<protein>
    <submittedName>
        <fullName evidence="4">Acyl-CoA N-acyltransferase</fullName>
    </submittedName>
</protein>
<proteinExistence type="predicted"/>
<dbReference type="CDD" id="cd04301">
    <property type="entry name" value="NAT_SF"/>
    <property type="match status" value="1"/>
</dbReference>
<dbReference type="InterPro" id="IPR000182">
    <property type="entry name" value="GNAT_dom"/>
</dbReference>
<keyword evidence="1" id="KW-0808">Transferase</keyword>
<accession>A0AAD6G357</accession>
<evidence type="ECO:0000256" key="1">
    <source>
        <dbReference type="ARBA" id="ARBA00022679"/>
    </source>
</evidence>
<feature type="domain" description="N-acetyltransferase" evidence="3">
    <location>
        <begin position="18"/>
        <end position="200"/>
    </location>
</feature>
<gene>
    <name evidence="4" type="ORF">N7458_005032</name>
</gene>
<dbReference type="RefSeq" id="XP_056767032.1">
    <property type="nucleotide sequence ID" value="XM_056908414.1"/>
</dbReference>
<name>A0AAD6G357_9EURO</name>
<evidence type="ECO:0000256" key="2">
    <source>
        <dbReference type="ARBA" id="ARBA00023315"/>
    </source>
</evidence>
<dbReference type="SUPFAM" id="SSF55729">
    <property type="entry name" value="Acyl-CoA N-acyltransferases (Nat)"/>
    <property type="match status" value="1"/>
</dbReference>
<dbReference type="AlphaFoldDB" id="A0AAD6G357"/>
<dbReference type="GO" id="GO:0004059">
    <property type="term" value="F:aralkylamine N-acetyltransferase activity"/>
    <property type="evidence" value="ECO:0007669"/>
    <property type="project" value="TreeGrafter"/>
</dbReference>
<dbReference type="PROSITE" id="PS51186">
    <property type="entry name" value="GNAT"/>
    <property type="match status" value="1"/>
</dbReference>
<reference evidence="4" key="2">
    <citation type="journal article" date="2023" name="IMA Fungus">
        <title>Comparative genomic study of the Penicillium genus elucidates a diverse pangenome and 15 lateral gene transfer events.</title>
        <authorList>
            <person name="Petersen C."/>
            <person name="Sorensen T."/>
            <person name="Nielsen M.R."/>
            <person name="Sondergaard T.E."/>
            <person name="Sorensen J.L."/>
            <person name="Fitzpatrick D.A."/>
            <person name="Frisvad J.C."/>
            <person name="Nielsen K.L."/>
        </authorList>
    </citation>
    <scope>NUCLEOTIDE SEQUENCE</scope>
    <source>
        <strain evidence="4">IBT 16125</strain>
    </source>
</reference>
<dbReference type="InterPro" id="IPR016181">
    <property type="entry name" value="Acyl_CoA_acyltransferase"/>
</dbReference>
<evidence type="ECO:0000259" key="3">
    <source>
        <dbReference type="PROSITE" id="PS51186"/>
    </source>
</evidence>